<evidence type="ECO:0000256" key="1">
    <source>
        <dbReference type="SAM" id="MobiDB-lite"/>
    </source>
</evidence>
<dbReference type="PANTHER" id="PTHR35297:SF2">
    <property type="entry name" value="PROTEIN, PUTATIVE-RELATED"/>
    <property type="match status" value="1"/>
</dbReference>
<dbReference type="Gramene" id="PRQ18929">
    <property type="protein sequence ID" value="PRQ18929"/>
    <property type="gene ID" value="RchiOBHm_Chr7g0211581"/>
</dbReference>
<dbReference type="STRING" id="74649.A0A2P6PAH3"/>
<keyword evidence="2" id="KW-1133">Transmembrane helix</keyword>
<feature type="chain" id="PRO_5015200417" description="Transmembrane protein" evidence="3">
    <location>
        <begin position="43"/>
        <end position="196"/>
    </location>
</feature>
<protein>
    <recommendedName>
        <fullName evidence="6">Transmembrane protein</fullName>
    </recommendedName>
</protein>
<comment type="caution">
    <text evidence="4">The sequence shown here is derived from an EMBL/GenBank/DDBJ whole genome shotgun (WGS) entry which is preliminary data.</text>
</comment>
<gene>
    <name evidence="4" type="ORF">RchiOBHm_Chr7g0211581</name>
</gene>
<feature type="region of interest" description="Disordered" evidence="1">
    <location>
        <begin position="72"/>
        <end position="98"/>
    </location>
</feature>
<feature type="signal peptide" evidence="3">
    <location>
        <begin position="1"/>
        <end position="42"/>
    </location>
</feature>
<dbReference type="PANTHER" id="PTHR35297">
    <property type="entry name" value="PROTEIN, PUTATIVE-RELATED"/>
    <property type="match status" value="1"/>
</dbReference>
<accession>A0A2P6PAH3</accession>
<keyword evidence="3" id="KW-0732">Signal</keyword>
<evidence type="ECO:0000313" key="5">
    <source>
        <dbReference type="Proteomes" id="UP000238479"/>
    </source>
</evidence>
<dbReference type="EMBL" id="PDCK01000045">
    <property type="protein sequence ID" value="PRQ18929.1"/>
    <property type="molecule type" value="Genomic_DNA"/>
</dbReference>
<keyword evidence="2" id="KW-0812">Transmembrane</keyword>
<dbReference type="Proteomes" id="UP000238479">
    <property type="component" value="Chromosome 7"/>
</dbReference>
<evidence type="ECO:0000256" key="3">
    <source>
        <dbReference type="SAM" id="SignalP"/>
    </source>
</evidence>
<proteinExistence type="predicted"/>
<reference evidence="4 5" key="1">
    <citation type="journal article" date="2018" name="Nat. Genet.">
        <title>The Rosa genome provides new insights in the design of modern roses.</title>
        <authorList>
            <person name="Bendahmane M."/>
        </authorList>
    </citation>
    <scope>NUCLEOTIDE SEQUENCE [LARGE SCALE GENOMIC DNA]</scope>
    <source>
        <strain evidence="5">cv. Old Blush</strain>
    </source>
</reference>
<evidence type="ECO:0000256" key="2">
    <source>
        <dbReference type="SAM" id="Phobius"/>
    </source>
</evidence>
<evidence type="ECO:0008006" key="6">
    <source>
        <dbReference type="Google" id="ProtNLM"/>
    </source>
</evidence>
<keyword evidence="5" id="KW-1185">Reference proteome</keyword>
<keyword evidence="2" id="KW-0472">Membrane</keyword>
<name>A0A2P6PAH3_ROSCH</name>
<dbReference type="OMA" id="HDPSQND"/>
<organism evidence="4 5">
    <name type="scientific">Rosa chinensis</name>
    <name type="common">China rose</name>
    <dbReference type="NCBI Taxonomy" id="74649"/>
    <lineage>
        <taxon>Eukaryota</taxon>
        <taxon>Viridiplantae</taxon>
        <taxon>Streptophyta</taxon>
        <taxon>Embryophyta</taxon>
        <taxon>Tracheophyta</taxon>
        <taxon>Spermatophyta</taxon>
        <taxon>Magnoliopsida</taxon>
        <taxon>eudicotyledons</taxon>
        <taxon>Gunneridae</taxon>
        <taxon>Pentapetalae</taxon>
        <taxon>rosids</taxon>
        <taxon>fabids</taxon>
        <taxon>Rosales</taxon>
        <taxon>Rosaceae</taxon>
        <taxon>Rosoideae</taxon>
        <taxon>Rosoideae incertae sedis</taxon>
        <taxon>Rosa</taxon>
    </lineage>
</organism>
<evidence type="ECO:0000313" key="4">
    <source>
        <dbReference type="EMBL" id="PRQ18929.1"/>
    </source>
</evidence>
<sequence>MRNPLYINDKNLHPQARSHSSHLSLLLLLLSLSLTMQRQSLGSPVSKLHQAHGGDDTLIHDDKRSKDILAFSASSSSSPPDFDDNKATKPHRLSSPPPITPDKVIHVIPILTVLCFLILFLFSHTPSQSDLAQFNGFTRLSAPKRVDSVNEEIGDIRRFIDVRKTDALAIRSLRDLGSETRKLTPRSRSHRKIADF</sequence>
<feature type="transmembrane region" description="Helical" evidence="2">
    <location>
        <begin position="104"/>
        <end position="122"/>
    </location>
</feature>
<dbReference type="AlphaFoldDB" id="A0A2P6PAH3"/>